<evidence type="ECO:0000313" key="5">
    <source>
        <dbReference type="Proteomes" id="UP001553031"/>
    </source>
</evidence>
<dbReference type="PANTHER" id="PTHR21666">
    <property type="entry name" value="PEPTIDASE-RELATED"/>
    <property type="match status" value="1"/>
</dbReference>
<feature type="compositionally biased region" description="Polar residues" evidence="1">
    <location>
        <begin position="278"/>
        <end position="289"/>
    </location>
</feature>
<feature type="compositionally biased region" description="Low complexity" evidence="1">
    <location>
        <begin position="90"/>
        <end position="107"/>
    </location>
</feature>
<accession>A0ABV3KEK4</accession>
<feature type="signal peptide" evidence="2">
    <location>
        <begin position="1"/>
        <end position="26"/>
    </location>
</feature>
<evidence type="ECO:0000313" key="4">
    <source>
        <dbReference type="EMBL" id="MEV8158821.1"/>
    </source>
</evidence>
<reference evidence="4 5" key="1">
    <citation type="submission" date="2024-06" db="EMBL/GenBank/DDBJ databases">
        <title>The Natural Products Discovery Center: Release of the First 8490 Sequenced Strains for Exploring Actinobacteria Biosynthetic Diversity.</title>
        <authorList>
            <person name="Kalkreuter E."/>
            <person name="Kautsar S.A."/>
            <person name="Yang D."/>
            <person name="Bader C.D."/>
            <person name="Teijaro C.N."/>
            <person name="Fluegel L."/>
            <person name="Davis C.M."/>
            <person name="Simpson J.R."/>
            <person name="Lauterbach L."/>
            <person name="Steele A.D."/>
            <person name="Gui C."/>
            <person name="Meng S."/>
            <person name="Li G."/>
            <person name="Viehrig K."/>
            <person name="Ye F."/>
            <person name="Su P."/>
            <person name="Kiefer A.F."/>
            <person name="Nichols A."/>
            <person name="Cepeda A.J."/>
            <person name="Yan W."/>
            <person name="Fan B."/>
            <person name="Jiang Y."/>
            <person name="Adhikari A."/>
            <person name="Zheng C.-J."/>
            <person name="Schuster L."/>
            <person name="Cowan T.M."/>
            <person name="Smanski M.J."/>
            <person name="Chevrette M.G."/>
            <person name="De Carvalho L.P.S."/>
            <person name="Shen B."/>
        </authorList>
    </citation>
    <scope>NUCLEOTIDE SEQUENCE [LARGE SCALE GENOMIC DNA]</scope>
    <source>
        <strain evidence="4 5">NPDC079179</strain>
    </source>
</reference>
<dbReference type="InterPro" id="IPR050570">
    <property type="entry name" value="Cell_wall_metabolism_enzyme"/>
</dbReference>
<feature type="region of interest" description="Disordered" evidence="1">
    <location>
        <begin position="33"/>
        <end position="55"/>
    </location>
</feature>
<feature type="region of interest" description="Disordered" evidence="1">
    <location>
        <begin position="90"/>
        <end position="118"/>
    </location>
</feature>
<evidence type="ECO:0000259" key="3">
    <source>
        <dbReference type="Pfam" id="PF01551"/>
    </source>
</evidence>
<keyword evidence="5" id="KW-1185">Reference proteome</keyword>
<feature type="compositionally biased region" description="Gly residues" evidence="1">
    <location>
        <begin position="330"/>
        <end position="342"/>
    </location>
</feature>
<name>A0ABV3KEK4_9MICC</name>
<feature type="domain" description="M23ase beta-sheet core" evidence="3">
    <location>
        <begin position="165"/>
        <end position="259"/>
    </location>
</feature>
<comment type="caution">
    <text evidence="4">The sequence shown here is derived from an EMBL/GenBank/DDBJ whole genome shotgun (WGS) entry which is preliminary data.</text>
</comment>
<feature type="compositionally biased region" description="Gly residues" evidence="1">
    <location>
        <begin position="383"/>
        <end position="393"/>
    </location>
</feature>
<dbReference type="EMBL" id="JBFBLL010000009">
    <property type="protein sequence ID" value="MEV8158821.1"/>
    <property type="molecule type" value="Genomic_DNA"/>
</dbReference>
<protein>
    <submittedName>
        <fullName evidence="4">Peptidoglycan DD-metalloendopeptidase family protein</fullName>
    </submittedName>
</protein>
<sequence length="593" mass="59398">MALTAFTSFSLLVAVSVAVSNGTVTAPWQPAMAHDAQGPQQVGTSGEPGGAGDDAAAQPVRASLFASVADQAAIDESKVVPASFSVAGSAAPNAEGGAASSPASSTGSTGGVNGVSSLAPSTHAPATFEGKLPVNTLIAPAQPVTVLKGGEFGWRTAPDTGQYELHNGTDISAPEGTPVVAALDGTVTAVFWDVWGGNRVEVSHANGMKTTYNHLSKVMVRVGDSLKASEQLGEVGQTGLRVTGPHLHFETWVDGKVVDAQSFDWETGKGIIKASRAPYSTQDENSVQPKTDPHAKPGTDLGPLPDTAGLPAADKERVTPLRNRKPAGQKTGGTGGGQGQSGKGATSTSGGQQGTQTTGKGKINASGGGSGTTTPSVHPSSGISGGKTGGAGGHQSRRTPQPSATGTPAPTPTRTAKPAAAPGPTTTAAPTKKPEPTKTSVPTTTADPTPTTDAVPTPSTSGQPSGAVNPLTGDVSKLRTLLQLQQRTQWVLNSQLTLSPAEQFGPQTVLNSNLAAVDARLIELGLDKQNSGFATQLHKTQLSVAAASQVPTNPKLTAAATADLKALQKLLVAVPPYQAGAAPGAGAPAVPGK</sequence>
<dbReference type="RefSeq" id="WP_363785651.1">
    <property type="nucleotide sequence ID" value="NZ_JBFBLL010000009.1"/>
</dbReference>
<feature type="compositionally biased region" description="Low complexity" evidence="1">
    <location>
        <begin position="399"/>
        <end position="461"/>
    </location>
</feature>
<feature type="chain" id="PRO_5046789775" evidence="2">
    <location>
        <begin position="27"/>
        <end position="593"/>
    </location>
</feature>
<evidence type="ECO:0000256" key="2">
    <source>
        <dbReference type="SAM" id="SignalP"/>
    </source>
</evidence>
<proteinExistence type="predicted"/>
<dbReference type="InterPro" id="IPR011055">
    <property type="entry name" value="Dup_hybrid_motif"/>
</dbReference>
<feature type="region of interest" description="Disordered" evidence="1">
    <location>
        <begin position="274"/>
        <end position="472"/>
    </location>
</feature>
<dbReference type="CDD" id="cd12797">
    <property type="entry name" value="M23_peptidase"/>
    <property type="match status" value="1"/>
</dbReference>
<dbReference type="PANTHER" id="PTHR21666:SF270">
    <property type="entry name" value="MUREIN HYDROLASE ACTIVATOR ENVC"/>
    <property type="match status" value="1"/>
</dbReference>
<dbReference type="InterPro" id="IPR016047">
    <property type="entry name" value="M23ase_b-sheet_dom"/>
</dbReference>
<dbReference type="Gene3D" id="2.70.70.10">
    <property type="entry name" value="Glucose Permease (Domain IIA)"/>
    <property type="match status" value="1"/>
</dbReference>
<dbReference type="Proteomes" id="UP001553031">
    <property type="component" value="Unassembled WGS sequence"/>
</dbReference>
<evidence type="ECO:0000256" key="1">
    <source>
        <dbReference type="SAM" id="MobiDB-lite"/>
    </source>
</evidence>
<dbReference type="Pfam" id="PF01551">
    <property type="entry name" value="Peptidase_M23"/>
    <property type="match status" value="1"/>
</dbReference>
<dbReference type="SUPFAM" id="SSF51261">
    <property type="entry name" value="Duplicated hybrid motif"/>
    <property type="match status" value="1"/>
</dbReference>
<gene>
    <name evidence="4" type="ORF">AB0O96_11570</name>
</gene>
<feature type="compositionally biased region" description="Low complexity" evidence="1">
    <location>
        <begin position="372"/>
        <end position="382"/>
    </location>
</feature>
<keyword evidence="2" id="KW-0732">Signal</keyword>
<feature type="compositionally biased region" description="Low complexity" evidence="1">
    <location>
        <begin position="343"/>
        <end position="362"/>
    </location>
</feature>
<organism evidence="4 5">
    <name type="scientific">Kocuria salsicia</name>
    <dbReference type="NCBI Taxonomy" id="664639"/>
    <lineage>
        <taxon>Bacteria</taxon>
        <taxon>Bacillati</taxon>
        <taxon>Actinomycetota</taxon>
        <taxon>Actinomycetes</taxon>
        <taxon>Micrococcales</taxon>
        <taxon>Micrococcaceae</taxon>
        <taxon>Kocuria</taxon>
    </lineage>
</organism>